<proteinExistence type="predicted"/>
<dbReference type="FunCoup" id="A0A482WYB7">
    <property type="interactions" value="1"/>
</dbReference>
<sequence>MRAPERTQRAWCCFPFLKRQHTSIRCRDGPRKVLLYPEESWARSAASSYWTLATCWWCKSRCKVVEVAGTRRYSTRAKMIDSGSGNVYIIGSFKKMAVDPDFKLSLTTNVSVADFNMGYAMTGSLERGCKDTNSFQMTHFAVIRRMELERPI</sequence>
<dbReference type="AlphaFoldDB" id="A0A482WYB7"/>
<keyword evidence="2" id="KW-1185">Reference proteome</keyword>
<gene>
    <name evidence="1" type="ORF">LSTR_LSTR005532</name>
</gene>
<dbReference type="Proteomes" id="UP000291343">
    <property type="component" value="Unassembled WGS sequence"/>
</dbReference>
<evidence type="ECO:0000313" key="2">
    <source>
        <dbReference type="Proteomes" id="UP000291343"/>
    </source>
</evidence>
<reference evidence="1 2" key="1">
    <citation type="journal article" date="2017" name="Gigascience">
        <title>Genome sequence of the small brown planthopper, Laodelphax striatellus.</title>
        <authorList>
            <person name="Zhu J."/>
            <person name="Jiang F."/>
            <person name="Wang X."/>
            <person name="Yang P."/>
            <person name="Bao Y."/>
            <person name="Zhao W."/>
            <person name="Wang W."/>
            <person name="Lu H."/>
            <person name="Wang Q."/>
            <person name="Cui N."/>
            <person name="Li J."/>
            <person name="Chen X."/>
            <person name="Luo L."/>
            <person name="Yu J."/>
            <person name="Kang L."/>
            <person name="Cui F."/>
        </authorList>
    </citation>
    <scope>NUCLEOTIDE SEQUENCE [LARGE SCALE GENOMIC DNA]</scope>
    <source>
        <strain evidence="1">Lst14</strain>
    </source>
</reference>
<accession>A0A482WYB7</accession>
<dbReference type="EMBL" id="QKKF02022802">
    <property type="protein sequence ID" value="RZF38171.1"/>
    <property type="molecule type" value="Genomic_DNA"/>
</dbReference>
<comment type="caution">
    <text evidence="1">The sequence shown here is derived from an EMBL/GenBank/DDBJ whole genome shotgun (WGS) entry which is preliminary data.</text>
</comment>
<protein>
    <submittedName>
        <fullName evidence="1">Uncharacterized protein</fullName>
    </submittedName>
</protein>
<name>A0A482WYB7_LAOST</name>
<evidence type="ECO:0000313" key="1">
    <source>
        <dbReference type="EMBL" id="RZF38171.1"/>
    </source>
</evidence>
<organism evidence="1 2">
    <name type="scientific">Laodelphax striatellus</name>
    <name type="common">Small brown planthopper</name>
    <name type="synonym">Delphax striatella</name>
    <dbReference type="NCBI Taxonomy" id="195883"/>
    <lineage>
        <taxon>Eukaryota</taxon>
        <taxon>Metazoa</taxon>
        <taxon>Ecdysozoa</taxon>
        <taxon>Arthropoda</taxon>
        <taxon>Hexapoda</taxon>
        <taxon>Insecta</taxon>
        <taxon>Pterygota</taxon>
        <taxon>Neoptera</taxon>
        <taxon>Paraneoptera</taxon>
        <taxon>Hemiptera</taxon>
        <taxon>Auchenorrhyncha</taxon>
        <taxon>Fulgoroidea</taxon>
        <taxon>Delphacidae</taxon>
        <taxon>Criomorphinae</taxon>
        <taxon>Laodelphax</taxon>
    </lineage>
</organism>
<dbReference type="InParanoid" id="A0A482WYB7"/>
<dbReference type="OrthoDB" id="9974612at2759"/>